<dbReference type="AlphaFoldDB" id="A0A176QAR8"/>
<feature type="region of interest" description="Disordered" evidence="1">
    <location>
        <begin position="52"/>
        <end position="75"/>
    </location>
</feature>
<name>A0A176QAR8_9MICO</name>
<evidence type="ECO:0000313" key="4">
    <source>
        <dbReference type="EMBL" id="QFQ30455.2"/>
    </source>
</evidence>
<keyword evidence="5" id="KW-1185">Reference proteome</keyword>
<reference evidence="4" key="3">
    <citation type="submission" date="2019-11" db="EMBL/GenBank/DDBJ databases">
        <authorList>
            <person name="Zhao Q."/>
        </authorList>
    </citation>
    <scope>NUCLEOTIDE SEQUENCE</scope>
    <source>
        <strain evidence="4">M714</strain>
    </source>
</reference>
<keyword evidence="2" id="KW-0812">Transmembrane</keyword>
<evidence type="ECO:0000256" key="1">
    <source>
        <dbReference type="SAM" id="MobiDB-lite"/>
    </source>
</evidence>
<keyword evidence="2" id="KW-1133">Transmembrane helix</keyword>
<reference evidence="3 5" key="1">
    <citation type="submission" date="2016-01" db="EMBL/GenBank/DDBJ databases">
        <title>Janibacter melonis strain CD11_4 genome sequencing and assembly.</title>
        <authorList>
            <person name="Nair G.R."/>
            <person name="Kaur G."/>
            <person name="Chander A.M."/>
            <person name="Mayilraj S."/>
        </authorList>
    </citation>
    <scope>NUCLEOTIDE SEQUENCE [LARGE SCALE GENOMIC DNA]</scope>
    <source>
        <strain evidence="3 5">CD11-4</strain>
    </source>
</reference>
<organism evidence="3 5">
    <name type="scientific">Janibacter melonis</name>
    <dbReference type="NCBI Taxonomy" id="262209"/>
    <lineage>
        <taxon>Bacteria</taxon>
        <taxon>Bacillati</taxon>
        <taxon>Actinomycetota</taxon>
        <taxon>Actinomycetes</taxon>
        <taxon>Micrococcales</taxon>
        <taxon>Intrasporangiaceae</taxon>
        <taxon>Janibacter</taxon>
    </lineage>
</organism>
<dbReference type="Proteomes" id="UP000076976">
    <property type="component" value="Unassembled WGS sequence"/>
</dbReference>
<feature type="transmembrane region" description="Helical" evidence="2">
    <location>
        <begin position="25"/>
        <end position="45"/>
    </location>
</feature>
<dbReference type="EMBL" id="LQZG01000003">
    <property type="protein sequence ID" value="OAB86780.1"/>
    <property type="molecule type" value="Genomic_DNA"/>
</dbReference>
<gene>
    <name evidence="3" type="ORF">AWH69_10085</name>
    <name evidence="4" type="ORF">EEW87_009335</name>
</gene>
<evidence type="ECO:0000313" key="3">
    <source>
        <dbReference type="EMBL" id="OAB86780.1"/>
    </source>
</evidence>
<dbReference type="GeneID" id="59161368"/>
<dbReference type="KEGG" id="jme:EEW87_009335"/>
<proteinExistence type="predicted"/>
<dbReference type="Proteomes" id="UP000271708">
    <property type="component" value="Chromosome"/>
</dbReference>
<dbReference type="EMBL" id="CP044548">
    <property type="protein sequence ID" value="QFQ30455.2"/>
    <property type="molecule type" value="Genomic_DNA"/>
</dbReference>
<feature type="compositionally biased region" description="Basic and acidic residues" evidence="1">
    <location>
        <begin position="54"/>
        <end position="69"/>
    </location>
</feature>
<reference evidence="4 6" key="2">
    <citation type="submission" date="2019-09" db="EMBL/GenBank/DDBJ databases">
        <title>Complete Genome Sequence of Janibacter melonis M714 with both human health impact and industrial applications.</title>
        <authorList>
            <person name="Jin M."/>
            <person name="Zhao Q.R."/>
        </authorList>
    </citation>
    <scope>NUCLEOTIDE SEQUENCE [LARGE SCALE GENOMIC DNA]</scope>
    <source>
        <strain evidence="4 6">M714</strain>
    </source>
</reference>
<accession>A0A176QAR8</accession>
<dbReference type="STRING" id="262209.AWH69_10085"/>
<sequence length="75" mass="8173">MLSTFVSYAAEAAPEHHIELPFSHWGFGGIALAVFAFMLGSLWSFRNTANKVPHTTEHAPGAHDHDTPHEGPGQH</sequence>
<evidence type="ECO:0000313" key="5">
    <source>
        <dbReference type="Proteomes" id="UP000076976"/>
    </source>
</evidence>
<protein>
    <submittedName>
        <fullName evidence="3">Uncharacterized protein</fullName>
    </submittedName>
</protein>
<evidence type="ECO:0000256" key="2">
    <source>
        <dbReference type="SAM" id="Phobius"/>
    </source>
</evidence>
<evidence type="ECO:0000313" key="6">
    <source>
        <dbReference type="Proteomes" id="UP000271708"/>
    </source>
</evidence>
<dbReference type="RefSeq" id="WP_068274932.1">
    <property type="nucleotide sequence ID" value="NZ_BAAAKD010000013.1"/>
</dbReference>
<keyword evidence="2" id="KW-0472">Membrane</keyword>
<accession>A0A5P8FLJ2</accession>